<feature type="transmembrane region" description="Helical" evidence="1">
    <location>
        <begin position="6"/>
        <end position="28"/>
    </location>
</feature>
<evidence type="ECO:0000313" key="2">
    <source>
        <dbReference type="EMBL" id="BCB28399.1"/>
    </source>
</evidence>
<proteinExistence type="predicted"/>
<evidence type="ECO:0000256" key="1">
    <source>
        <dbReference type="SAM" id="Phobius"/>
    </source>
</evidence>
<name>A0A6F8VI63_9PROT</name>
<dbReference type="Proteomes" id="UP000502260">
    <property type="component" value="Chromosome"/>
</dbReference>
<keyword evidence="1" id="KW-1133">Transmembrane helix</keyword>
<dbReference type="InterPro" id="IPR045584">
    <property type="entry name" value="Pilin-like"/>
</dbReference>
<sequence>MKSASAGFTLIEMAIVMVIVGLLLSAVLKGNELITNARVRNVIAQQAEIRTAFYGFQDRYRALPGDYPGTSADHNIPDVPAAIGGNGDGKLLNADSNEQTIAWEHLSHAGFLNASYSMSSPTEALSETNTPRNIYNAYLQLAQNSNFANAAGSTPLNVKTGNAIPPDVLAEIDRKIDDGNADRGTFRFSSFSASGTAPSDSQCFSAAGSWNIASGSVNCGAAVIL</sequence>
<keyword evidence="1" id="KW-0472">Membrane</keyword>
<gene>
    <name evidence="2" type="ORF">SKTS_32850</name>
</gene>
<dbReference type="PROSITE" id="PS00409">
    <property type="entry name" value="PROKAR_NTER_METHYL"/>
    <property type="match status" value="1"/>
</dbReference>
<dbReference type="AlphaFoldDB" id="A0A6F8VI63"/>
<dbReference type="InterPro" id="IPR012902">
    <property type="entry name" value="N_methyl_site"/>
</dbReference>
<dbReference type="EMBL" id="AP022853">
    <property type="protein sequence ID" value="BCB28399.1"/>
    <property type="molecule type" value="Genomic_DNA"/>
</dbReference>
<evidence type="ECO:0000313" key="3">
    <source>
        <dbReference type="Proteomes" id="UP000502260"/>
    </source>
</evidence>
<reference evidence="3" key="1">
    <citation type="submission" date="2020-03" db="EMBL/GenBank/DDBJ databases">
        <title>Complete genome sequence of sulfur-oxidizing bacterium skT11.</title>
        <authorList>
            <person name="Kanda M."/>
            <person name="Kojima H."/>
            <person name="Fukui M."/>
        </authorList>
    </citation>
    <scope>NUCLEOTIDE SEQUENCE [LARGE SCALE GENOMIC DNA]</scope>
    <source>
        <strain evidence="3">skT11</strain>
    </source>
</reference>
<protein>
    <submittedName>
        <fullName evidence="2">Prepilin-type N-terminal cleavage/methylation domain-containing protein</fullName>
    </submittedName>
</protein>
<dbReference type="RefSeq" id="WP_173067731.1">
    <property type="nucleotide sequence ID" value="NZ_AP022853.1"/>
</dbReference>
<organism evidence="2 3">
    <name type="scientific">Sulfurimicrobium lacus</name>
    <dbReference type="NCBI Taxonomy" id="2715678"/>
    <lineage>
        <taxon>Bacteria</taxon>
        <taxon>Pseudomonadati</taxon>
        <taxon>Pseudomonadota</taxon>
        <taxon>Betaproteobacteria</taxon>
        <taxon>Nitrosomonadales</taxon>
        <taxon>Sulfuricellaceae</taxon>
        <taxon>Sulfurimicrobium</taxon>
    </lineage>
</organism>
<dbReference type="NCBIfam" id="TIGR02532">
    <property type="entry name" value="IV_pilin_GFxxxE"/>
    <property type="match status" value="1"/>
</dbReference>
<dbReference type="SUPFAM" id="SSF54523">
    <property type="entry name" value="Pili subunits"/>
    <property type="match status" value="1"/>
</dbReference>
<dbReference type="KEGG" id="slac:SKTS_32850"/>
<keyword evidence="1" id="KW-0812">Transmembrane</keyword>
<accession>A0A6F8VI63</accession>
<dbReference type="Pfam" id="PF07963">
    <property type="entry name" value="N_methyl"/>
    <property type="match status" value="1"/>
</dbReference>
<dbReference type="Gene3D" id="3.30.700.10">
    <property type="entry name" value="Glycoprotein, Type 4 Pilin"/>
    <property type="match status" value="1"/>
</dbReference>
<keyword evidence="3" id="KW-1185">Reference proteome</keyword>